<comment type="caution">
    <text evidence="1">The sequence shown here is derived from an EMBL/GenBank/DDBJ whole genome shotgun (WGS) entry which is preliminary data.</text>
</comment>
<organism evidence="1 2">
    <name type="scientific">Cudoniella acicularis</name>
    <dbReference type="NCBI Taxonomy" id="354080"/>
    <lineage>
        <taxon>Eukaryota</taxon>
        <taxon>Fungi</taxon>
        <taxon>Dikarya</taxon>
        <taxon>Ascomycota</taxon>
        <taxon>Pezizomycotina</taxon>
        <taxon>Leotiomycetes</taxon>
        <taxon>Helotiales</taxon>
        <taxon>Tricladiaceae</taxon>
        <taxon>Cudoniella</taxon>
    </lineage>
</organism>
<dbReference type="AlphaFoldDB" id="A0A8H4W8I5"/>
<sequence length="140" mass="15829">MKSIKALAHHYIRASAGSIKCVIGVDIKYRNKDKSAKVCCWKPDWTQDVEDKEYWNLNCAIYDSYIFRDSLGNKNDGQFIILLADFSGPIPNNVSLEGLGIEISLGLLFDFLQEAEKVKEVVTSESAWVEPVPQKFRLKG</sequence>
<evidence type="ECO:0000313" key="1">
    <source>
        <dbReference type="EMBL" id="KAF4635535.1"/>
    </source>
</evidence>
<dbReference type="EMBL" id="JAAMPI010000114">
    <property type="protein sequence ID" value="KAF4635535.1"/>
    <property type="molecule type" value="Genomic_DNA"/>
</dbReference>
<reference evidence="1 2" key="1">
    <citation type="submission" date="2020-03" db="EMBL/GenBank/DDBJ databases">
        <title>Draft Genome Sequence of Cudoniella acicularis.</title>
        <authorList>
            <person name="Buettner E."/>
            <person name="Kellner H."/>
        </authorList>
    </citation>
    <scope>NUCLEOTIDE SEQUENCE [LARGE SCALE GENOMIC DNA]</scope>
    <source>
        <strain evidence="1 2">DSM 108380</strain>
    </source>
</reference>
<protein>
    <submittedName>
        <fullName evidence="1">Uncharacterized protein</fullName>
    </submittedName>
</protein>
<proteinExistence type="predicted"/>
<name>A0A8H4W8I5_9HELO</name>
<accession>A0A8H4W8I5</accession>
<dbReference type="Proteomes" id="UP000566819">
    <property type="component" value="Unassembled WGS sequence"/>
</dbReference>
<gene>
    <name evidence="1" type="ORF">G7Y89_g2568</name>
</gene>
<evidence type="ECO:0000313" key="2">
    <source>
        <dbReference type="Proteomes" id="UP000566819"/>
    </source>
</evidence>
<keyword evidence="2" id="KW-1185">Reference proteome</keyword>